<sequence length="1061" mass="120980">MTTESSTTYSIVVPSSSSSMTTLTTTSTSSSTTTPSTNISMNSNGSNNNVIHSKSLSINRHFNQSSPSPSNNESTIMNKSGNNNNQGAWITSISASMANQYNNQQQPSNNHNHKNNNNQQQQQQQLANHLRSHLSSTTATTNSGPPPSSTLSQAGPCPEKDNNHGYLSNSLAFSELMAQTLTSSFWNFRSRFERLLLLIVFIVCILCIVLLVLMVLLLINQPYFRGGNSLPNHNIPARFDIHGINSNDMITTGWNQLSSSLPSSYPNPQIIPGYHYYYAANNGLNNPLSYSNLSAATTTEQQHLNNQFPTKFYQNFIPTPMGPIFSALQHVRSQQHQQQQQSNHYQTATQTTNHHQSFQDPKSVCLRPGCVKAASEILNLIDETINPCDDFYRFACGGWIHRTAIPDEAGHISIFEQSRERLDIQLKDLIETSNNTTPAIETMKNMYRSCMNLSAIEKLGITSLRNALDELGGWPVVEGANWNETSFDWINVTKKIRQIGFKPEMFVTFKVIADVMNNTRNMIFVDEATLGLRRQLITQGPNHTTVRVYHQLMVDTAMLFGAENRTQVELEMWDTIALESQIAHATHDPMQGEKKQSWYLYLKAFADVANQSEVLATNQSRLGHDWIRFVNAAIDLPNNDGGSDLKFTEKELVMVDNIRYMGQIDYLISFVNKHDKRLLANYMLWRVVLQNLGTGSKVMRDMRDNLNKHLYGITEKMARWKLCLSQLTGSLAMALSSHYIKHHFNETSRDKAKEMVRFIQQEFEDILHHTEWMDGETKKNAYKKSHAMKAIVGYPAELANDTLVEQHYKDLQLTPDNFELNIRRVRIWAHRNEFKKLRQRNDPHNWKYFSNAANVNAFYWSQANSIVIPAGILRDIFYDHDRPQYLNFGTIGYVIGHEITHGFDNIGAQFDEIGNARNWWKNETKKHYNEKAQCMVKQYREYSLPRKLQINGDLTLKENIADNGAIKEAYQAYEKYVSKFGEELLLPGLRYTSRQLFWIAAAMNWCSKSSPEMFKTRLDTDSHSPSEARVNVAFSNYQPFADTFGCRIGTKSNANHKCLVW</sequence>
<comment type="caution">
    <text evidence="12">The sequence shown here is derived from an EMBL/GenBank/DDBJ whole genome shotgun (WGS) entry which is preliminary data.</text>
</comment>
<dbReference type="PRINTS" id="PR00786">
    <property type="entry name" value="NEPRILYSIN"/>
</dbReference>
<keyword evidence="6" id="KW-0862">Zinc</keyword>
<feature type="domain" description="Peptidase M13 N-terminal" evidence="11">
    <location>
        <begin position="387"/>
        <end position="795"/>
    </location>
</feature>
<feature type="region of interest" description="Disordered" evidence="8">
    <location>
        <begin position="333"/>
        <end position="360"/>
    </location>
</feature>
<dbReference type="InterPro" id="IPR024079">
    <property type="entry name" value="MetalloPept_cat_dom_sf"/>
</dbReference>
<feature type="compositionally biased region" description="Polar residues" evidence="8">
    <location>
        <begin position="50"/>
        <end position="64"/>
    </location>
</feature>
<dbReference type="PANTHER" id="PTHR11733">
    <property type="entry name" value="ZINC METALLOPROTEASE FAMILY M13 NEPRILYSIN-RELATED"/>
    <property type="match status" value="1"/>
</dbReference>
<feature type="compositionally biased region" description="Polar residues" evidence="8">
    <location>
        <begin position="133"/>
        <end position="153"/>
    </location>
</feature>
<dbReference type="EMBL" id="SDOV01000003">
    <property type="protein sequence ID" value="KAH7642837.1"/>
    <property type="molecule type" value="Genomic_DNA"/>
</dbReference>
<dbReference type="GO" id="GO:0005886">
    <property type="term" value="C:plasma membrane"/>
    <property type="evidence" value="ECO:0007669"/>
    <property type="project" value="TreeGrafter"/>
</dbReference>
<dbReference type="CDD" id="cd08662">
    <property type="entry name" value="M13"/>
    <property type="match status" value="1"/>
</dbReference>
<dbReference type="PROSITE" id="PS51885">
    <property type="entry name" value="NEPRILYSIN"/>
    <property type="match status" value="1"/>
</dbReference>
<feature type="compositionally biased region" description="Low complexity" evidence="8">
    <location>
        <begin position="102"/>
        <end position="129"/>
    </location>
</feature>
<feature type="region of interest" description="Disordered" evidence="8">
    <location>
        <begin position="102"/>
        <end position="160"/>
    </location>
</feature>
<evidence type="ECO:0000313" key="12">
    <source>
        <dbReference type="EMBL" id="KAH7642837.1"/>
    </source>
</evidence>
<dbReference type="Pfam" id="PF01431">
    <property type="entry name" value="Peptidase_M13"/>
    <property type="match status" value="1"/>
</dbReference>
<evidence type="ECO:0000256" key="3">
    <source>
        <dbReference type="ARBA" id="ARBA00022670"/>
    </source>
</evidence>
<dbReference type="Gene3D" id="1.10.1380.10">
    <property type="entry name" value="Neutral endopeptidase , domain2"/>
    <property type="match status" value="1"/>
</dbReference>
<feature type="compositionally biased region" description="Low complexity" evidence="8">
    <location>
        <begin position="333"/>
        <end position="350"/>
    </location>
</feature>
<evidence type="ECO:0000259" key="10">
    <source>
        <dbReference type="Pfam" id="PF01431"/>
    </source>
</evidence>
<gene>
    <name evidence="12" type="ORF">HUG17_9528</name>
</gene>
<evidence type="ECO:0000256" key="4">
    <source>
        <dbReference type="ARBA" id="ARBA00022723"/>
    </source>
</evidence>
<evidence type="ECO:0000256" key="9">
    <source>
        <dbReference type="SAM" id="Phobius"/>
    </source>
</evidence>
<dbReference type="InterPro" id="IPR008753">
    <property type="entry name" value="Peptidase_M13_N"/>
</dbReference>
<feature type="compositionally biased region" description="Polar residues" evidence="8">
    <location>
        <begin position="75"/>
        <end position="87"/>
    </location>
</feature>
<comment type="cofactor">
    <cofactor evidence="1">
        <name>Zn(2+)</name>
        <dbReference type="ChEBI" id="CHEBI:29105"/>
    </cofactor>
</comment>
<feature type="compositionally biased region" description="Low complexity" evidence="8">
    <location>
        <begin position="65"/>
        <end position="74"/>
    </location>
</feature>
<evidence type="ECO:0000256" key="1">
    <source>
        <dbReference type="ARBA" id="ARBA00001947"/>
    </source>
</evidence>
<keyword evidence="5" id="KW-0378">Hydrolase</keyword>
<feature type="compositionally biased region" description="Low complexity" evidence="8">
    <location>
        <begin position="1"/>
        <end position="49"/>
    </location>
</feature>
<feature type="compositionally biased region" description="Polar residues" evidence="8">
    <location>
        <begin position="351"/>
        <end position="360"/>
    </location>
</feature>
<dbReference type="Pfam" id="PF05649">
    <property type="entry name" value="Peptidase_M13_N"/>
    <property type="match status" value="1"/>
</dbReference>
<protein>
    <submittedName>
        <fullName evidence="12">Neprilysin 2-like protein</fullName>
    </submittedName>
</protein>
<evidence type="ECO:0000256" key="8">
    <source>
        <dbReference type="SAM" id="MobiDB-lite"/>
    </source>
</evidence>
<proteinExistence type="inferred from homology"/>
<dbReference type="PANTHER" id="PTHR11733:SF224">
    <property type="entry name" value="NEPRILYSIN-2"/>
    <property type="match status" value="1"/>
</dbReference>
<evidence type="ECO:0000256" key="7">
    <source>
        <dbReference type="ARBA" id="ARBA00023049"/>
    </source>
</evidence>
<feature type="region of interest" description="Disordered" evidence="8">
    <location>
        <begin position="1"/>
        <end position="87"/>
    </location>
</feature>
<dbReference type="AlphaFoldDB" id="A0A9D4P3B0"/>
<keyword evidence="7" id="KW-0482">Metalloprotease</keyword>
<organism evidence="12">
    <name type="scientific">Dermatophagoides farinae</name>
    <name type="common">American house dust mite</name>
    <dbReference type="NCBI Taxonomy" id="6954"/>
    <lineage>
        <taxon>Eukaryota</taxon>
        <taxon>Metazoa</taxon>
        <taxon>Ecdysozoa</taxon>
        <taxon>Arthropoda</taxon>
        <taxon>Chelicerata</taxon>
        <taxon>Arachnida</taxon>
        <taxon>Acari</taxon>
        <taxon>Acariformes</taxon>
        <taxon>Sarcoptiformes</taxon>
        <taxon>Astigmata</taxon>
        <taxon>Psoroptidia</taxon>
        <taxon>Analgoidea</taxon>
        <taxon>Pyroglyphidae</taxon>
        <taxon>Dermatophagoidinae</taxon>
        <taxon>Dermatophagoides</taxon>
    </lineage>
</organism>
<evidence type="ECO:0000256" key="6">
    <source>
        <dbReference type="ARBA" id="ARBA00022833"/>
    </source>
</evidence>
<reference evidence="12" key="1">
    <citation type="submission" date="2020-06" db="EMBL/GenBank/DDBJ databases">
        <authorList>
            <person name="Ji K."/>
            <person name="Li J."/>
        </authorList>
    </citation>
    <scope>NUCLEOTIDE SEQUENCE</scope>
    <source>
        <strain evidence="12">JKM2019</strain>
        <tissue evidence="12">Whole body</tissue>
    </source>
</reference>
<dbReference type="Gene3D" id="3.40.390.10">
    <property type="entry name" value="Collagenase (Catalytic Domain)"/>
    <property type="match status" value="1"/>
</dbReference>
<dbReference type="SUPFAM" id="SSF55486">
    <property type="entry name" value="Metalloproteases ('zincins'), catalytic domain"/>
    <property type="match status" value="1"/>
</dbReference>
<dbReference type="InterPro" id="IPR018497">
    <property type="entry name" value="Peptidase_M13_C"/>
</dbReference>
<keyword evidence="9" id="KW-1133">Transmembrane helix</keyword>
<keyword evidence="9" id="KW-0472">Membrane</keyword>
<comment type="similarity">
    <text evidence="2">Belongs to the peptidase M13 family.</text>
</comment>
<name>A0A9D4P3B0_DERFA</name>
<feature type="domain" description="Peptidase M13 C-terminal" evidence="10">
    <location>
        <begin position="856"/>
        <end position="1058"/>
    </location>
</feature>
<dbReference type="GO" id="GO:0016485">
    <property type="term" value="P:protein processing"/>
    <property type="evidence" value="ECO:0007669"/>
    <property type="project" value="TreeGrafter"/>
</dbReference>
<dbReference type="GO" id="GO:0004222">
    <property type="term" value="F:metalloendopeptidase activity"/>
    <property type="evidence" value="ECO:0007669"/>
    <property type="project" value="InterPro"/>
</dbReference>
<dbReference type="Proteomes" id="UP000828236">
    <property type="component" value="Unassembled WGS sequence"/>
</dbReference>
<evidence type="ECO:0000256" key="2">
    <source>
        <dbReference type="ARBA" id="ARBA00007357"/>
    </source>
</evidence>
<feature type="transmembrane region" description="Helical" evidence="9">
    <location>
        <begin position="195"/>
        <end position="219"/>
    </location>
</feature>
<keyword evidence="4" id="KW-0479">Metal-binding</keyword>
<keyword evidence="9" id="KW-0812">Transmembrane</keyword>
<keyword evidence="3" id="KW-0645">Protease</keyword>
<dbReference type="InterPro" id="IPR042089">
    <property type="entry name" value="Peptidase_M13_dom_2"/>
</dbReference>
<accession>A0A9D4P3B0</accession>
<reference evidence="12" key="2">
    <citation type="journal article" date="2021" name="World Allergy Organ. J.">
        <title>Chromosome-level assembly of Dermatophagoides farinae genome and transcriptome reveals two novel allergens Der f 37 and Der f 39.</title>
        <authorList>
            <person name="Chen J."/>
            <person name="Cai Z."/>
            <person name="Fan D."/>
            <person name="Hu J."/>
            <person name="Hou Y."/>
            <person name="He Y."/>
            <person name="Zhang Z."/>
            <person name="Zhao Z."/>
            <person name="Gao P."/>
            <person name="Hu W."/>
            <person name="Sun J."/>
            <person name="Li J."/>
            <person name="Ji K."/>
        </authorList>
    </citation>
    <scope>NUCLEOTIDE SEQUENCE</scope>
    <source>
        <strain evidence="12">JKM2019</strain>
    </source>
</reference>
<dbReference type="GO" id="GO:0046872">
    <property type="term" value="F:metal ion binding"/>
    <property type="evidence" value="ECO:0007669"/>
    <property type="project" value="UniProtKB-KW"/>
</dbReference>
<dbReference type="InterPro" id="IPR000718">
    <property type="entry name" value="Peptidase_M13"/>
</dbReference>
<evidence type="ECO:0000259" key="11">
    <source>
        <dbReference type="Pfam" id="PF05649"/>
    </source>
</evidence>
<dbReference type="OrthoDB" id="6475849at2759"/>
<evidence type="ECO:0000256" key="5">
    <source>
        <dbReference type="ARBA" id="ARBA00022801"/>
    </source>
</evidence>